<sequence>VNAVKDNHLKLVLQYDGSAFRGWQMQREERTVQGELEAALKQLTNARRPVVGSGRTD</sequence>
<feature type="non-terminal residue" evidence="2">
    <location>
        <position position="1"/>
    </location>
</feature>
<protein>
    <recommendedName>
        <fullName evidence="3">Pseudouridine synthase I TruA alpha/beta domain-containing protein</fullName>
    </recommendedName>
</protein>
<dbReference type="GO" id="GO:0009982">
    <property type="term" value="F:pseudouridine synthase activity"/>
    <property type="evidence" value="ECO:0007669"/>
    <property type="project" value="InterPro"/>
</dbReference>
<dbReference type="InterPro" id="IPR020103">
    <property type="entry name" value="PsdUridine_synth_cat_dom_sf"/>
</dbReference>
<reference evidence="2" key="1">
    <citation type="submission" date="2018-05" db="EMBL/GenBank/DDBJ databases">
        <authorList>
            <person name="Lanie J.A."/>
            <person name="Ng W.-L."/>
            <person name="Kazmierczak K.M."/>
            <person name="Andrzejewski T.M."/>
            <person name="Davidsen T.M."/>
            <person name="Wayne K.J."/>
            <person name="Tettelin H."/>
            <person name="Glass J.I."/>
            <person name="Rusch D."/>
            <person name="Podicherti R."/>
            <person name="Tsui H.-C.T."/>
            <person name="Winkler M.E."/>
        </authorList>
    </citation>
    <scope>NUCLEOTIDE SEQUENCE</scope>
</reference>
<dbReference type="Gene3D" id="3.30.70.580">
    <property type="entry name" value="Pseudouridine synthase I, catalytic domain, N-terminal subdomain"/>
    <property type="match status" value="1"/>
</dbReference>
<evidence type="ECO:0008006" key="3">
    <source>
        <dbReference type="Google" id="ProtNLM"/>
    </source>
</evidence>
<dbReference type="AlphaFoldDB" id="A0A382T794"/>
<dbReference type="SUPFAM" id="SSF55120">
    <property type="entry name" value="Pseudouridine synthase"/>
    <property type="match status" value="1"/>
</dbReference>
<dbReference type="GO" id="GO:0003723">
    <property type="term" value="F:RNA binding"/>
    <property type="evidence" value="ECO:0007669"/>
    <property type="project" value="InterPro"/>
</dbReference>
<evidence type="ECO:0000256" key="1">
    <source>
        <dbReference type="ARBA" id="ARBA00023235"/>
    </source>
</evidence>
<keyword evidence="1" id="KW-0413">Isomerase</keyword>
<dbReference type="GO" id="GO:0001522">
    <property type="term" value="P:pseudouridine synthesis"/>
    <property type="evidence" value="ECO:0007669"/>
    <property type="project" value="InterPro"/>
</dbReference>
<dbReference type="EMBL" id="UINC01134374">
    <property type="protein sequence ID" value="SVD17883.1"/>
    <property type="molecule type" value="Genomic_DNA"/>
</dbReference>
<organism evidence="2">
    <name type="scientific">marine metagenome</name>
    <dbReference type="NCBI Taxonomy" id="408172"/>
    <lineage>
        <taxon>unclassified sequences</taxon>
        <taxon>metagenomes</taxon>
        <taxon>ecological metagenomes</taxon>
    </lineage>
</organism>
<evidence type="ECO:0000313" key="2">
    <source>
        <dbReference type="EMBL" id="SVD17883.1"/>
    </source>
</evidence>
<name>A0A382T794_9ZZZZ</name>
<gene>
    <name evidence="2" type="ORF">METZ01_LOCUS370737</name>
</gene>
<dbReference type="InterPro" id="IPR020094">
    <property type="entry name" value="TruA/RsuA/RluB/E/F_N"/>
</dbReference>
<proteinExistence type="predicted"/>
<accession>A0A382T794</accession>
<feature type="non-terminal residue" evidence="2">
    <location>
        <position position="57"/>
    </location>
</feature>